<evidence type="ECO:0000313" key="4">
    <source>
        <dbReference type="Proteomes" id="UP000294927"/>
    </source>
</evidence>
<comment type="caution">
    <text evidence="3">The sequence shown here is derived from an EMBL/GenBank/DDBJ whole genome shotgun (WGS) entry which is preliminary data.</text>
</comment>
<protein>
    <submittedName>
        <fullName evidence="3">PH (Pleckstrin Homology) domain-containing protein</fullName>
    </submittedName>
</protein>
<keyword evidence="1" id="KW-1133">Transmembrane helix</keyword>
<feature type="transmembrane region" description="Helical" evidence="1">
    <location>
        <begin position="44"/>
        <end position="62"/>
    </location>
</feature>
<evidence type="ECO:0000259" key="2">
    <source>
        <dbReference type="Pfam" id="PF10756"/>
    </source>
</evidence>
<feature type="transmembrane region" description="Helical" evidence="1">
    <location>
        <begin position="12"/>
        <end position="32"/>
    </location>
</feature>
<name>A0A4R7VIQ2_9PSEU</name>
<dbReference type="EMBL" id="SOCP01000008">
    <property type="protein sequence ID" value="TDV49009.1"/>
    <property type="molecule type" value="Genomic_DNA"/>
</dbReference>
<evidence type="ECO:0000313" key="3">
    <source>
        <dbReference type="EMBL" id="TDV49009.1"/>
    </source>
</evidence>
<dbReference type="AlphaFoldDB" id="A0A4R7VIQ2"/>
<sequence>MTAHPHKARIIAVAVAVFFVVVFVVVGLLLRSSSTGVTFYVSDQIAMIGIGLILALAALWFARPRVRADHDGVEVRNMLGTHRYRWAEVTSVSFPDGSPWARLELPADEYIPILAVQAIDGEHAVTAMRELRRLRREADAETETDAESR</sequence>
<dbReference type="Proteomes" id="UP000294927">
    <property type="component" value="Unassembled WGS sequence"/>
</dbReference>
<keyword evidence="1" id="KW-0472">Membrane</keyword>
<dbReference type="Pfam" id="PF10756">
    <property type="entry name" value="bPH_6"/>
    <property type="match status" value="1"/>
</dbReference>
<keyword evidence="1" id="KW-0812">Transmembrane</keyword>
<dbReference type="RefSeq" id="WP_243866663.1">
    <property type="nucleotide sequence ID" value="NZ_SOCP01000008.1"/>
</dbReference>
<gene>
    <name evidence="3" type="ORF">CLV71_108370</name>
</gene>
<feature type="domain" description="Low molecular weight protein antigen 6 PH" evidence="2">
    <location>
        <begin position="63"/>
        <end position="133"/>
    </location>
</feature>
<proteinExistence type="predicted"/>
<keyword evidence="4" id="KW-1185">Reference proteome</keyword>
<organism evidence="3 4">
    <name type="scientific">Actinophytocola oryzae</name>
    <dbReference type="NCBI Taxonomy" id="502181"/>
    <lineage>
        <taxon>Bacteria</taxon>
        <taxon>Bacillati</taxon>
        <taxon>Actinomycetota</taxon>
        <taxon>Actinomycetes</taxon>
        <taxon>Pseudonocardiales</taxon>
        <taxon>Pseudonocardiaceae</taxon>
    </lineage>
</organism>
<reference evidence="3 4" key="1">
    <citation type="submission" date="2019-03" db="EMBL/GenBank/DDBJ databases">
        <title>Genomic Encyclopedia of Archaeal and Bacterial Type Strains, Phase II (KMG-II): from individual species to whole genera.</title>
        <authorList>
            <person name="Goeker M."/>
        </authorList>
    </citation>
    <scope>NUCLEOTIDE SEQUENCE [LARGE SCALE GENOMIC DNA]</scope>
    <source>
        <strain evidence="3 4">DSM 45499</strain>
    </source>
</reference>
<accession>A0A4R7VIQ2</accession>
<evidence type="ECO:0000256" key="1">
    <source>
        <dbReference type="SAM" id="Phobius"/>
    </source>
</evidence>
<dbReference type="InterPro" id="IPR019692">
    <property type="entry name" value="CFP-6_PH"/>
</dbReference>